<evidence type="ECO:0000256" key="2">
    <source>
        <dbReference type="ARBA" id="ARBA00006484"/>
    </source>
</evidence>
<dbReference type="PANTHER" id="PTHR43899">
    <property type="entry name" value="RH59310P"/>
    <property type="match status" value="1"/>
</dbReference>
<sequence length="286" mass="31890">MEFPLLETLKSQPVWVLPLLSVGFFNLLRASLYFLWWIYVFFLRPSKNLLGYGRWAIVTGPTDGIGKSMAFEMARKGVNLVLVGRRPDMLKQVTGAIKAEVPTIEVVTVVFDLNEDIADGVKRLGDAIRGLDCLHEVDEEMFSELVNVNMEALTDITRAIVNLGSASTVVTPSYPMLAVYAGTKAYVDSLSRSLHQEYKNNGIDIQCQVPLFVVTKMVPDKKLYFFNPSPDGYAPSAVRAIGYGATVIPYWRQSLQAYLATYVPVGIFNEQLLRFCPSKKSVVPYG</sequence>
<keyword evidence="3" id="KW-0560">Oxidoreductase</keyword>
<keyword evidence="4" id="KW-1133">Transmembrane helix</keyword>
<dbReference type="PRINTS" id="PR00081">
    <property type="entry name" value="GDHRDH"/>
</dbReference>
<comment type="subcellular location">
    <subcellularLocation>
        <location evidence="1">Endoplasmic reticulum</location>
    </subcellularLocation>
</comment>
<dbReference type="GO" id="GO:0045703">
    <property type="term" value="F:ketoreductase activity"/>
    <property type="evidence" value="ECO:0007669"/>
    <property type="project" value="TreeGrafter"/>
</dbReference>
<keyword evidence="4" id="KW-0472">Membrane</keyword>
<organism evidence="5">
    <name type="scientific">Spirodela intermedia</name>
    <name type="common">Intermediate duckweed</name>
    <dbReference type="NCBI Taxonomy" id="51605"/>
    <lineage>
        <taxon>Eukaryota</taxon>
        <taxon>Viridiplantae</taxon>
        <taxon>Streptophyta</taxon>
        <taxon>Embryophyta</taxon>
        <taxon>Tracheophyta</taxon>
        <taxon>Spermatophyta</taxon>
        <taxon>Magnoliopsida</taxon>
        <taxon>Liliopsida</taxon>
        <taxon>Araceae</taxon>
        <taxon>Lemnoideae</taxon>
        <taxon>Spirodela</taxon>
    </lineage>
</organism>
<dbReference type="Proteomes" id="UP001189122">
    <property type="component" value="Unassembled WGS sequence"/>
</dbReference>
<evidence type="ECO:0000256" key="4">
    <source>
        <dbReference type="SAM" id="Phobius"/>
    </source>
</evidence>
<keyword evidence="4" id="KW-0812">Transmembrane</keyword>
<name>A0A7I8JDP9_SPIIN</name>
<dbReference type="CDD" id="cd05356">
    <property type="entry name" value="17beta-HSD1_like_SDR_c"/>
    <property type="match status" value="1"/>
</dbReference>
<keyword evidence="6" id="KW-1185">Reference proteome</keyword>
<dbReference type="Pfam" id="PF00106">
    <property type="entry name" value="adh_short"/>
    <property type="match status" value="1"/>
</dbReference>
<evidence type="ECO:0000256" key="1">
    <source>
        <dbReference type="ARBA" id="ARBA00004240"/>
    </source>
</evidence>
<proteinExistence type="inferred from homology"/>
<dbReference type="SUPFAM" id="SSF51735">
    <property type="entry name" value="NAD(P)-binding Rossmann-fold domains"/>
    <property type="match status" value="1"/>
</dbReference>
<dbReference type="PROSITE" id="PS00061">
    <property type="entry name" value="ADH_SHORT"/>
    <property type="match status" value="1"/>
</dbReference>
<dbReference type="AlphaFoldDB" id="A0A7I8JDP9"/>
<dbReference type="Gene3D" id="3.40.50.720">
    <property type="entry name" value="NAD(P)-binding Rossmann-like Domain"/>
    <property type="match status" value="1"/>
</dbReference>
<reference evidence="5 6" key="1">
    <citation type="submission" date="2019-12" db="EMBL/GenBank/DDBJ databases">
        <authorList>
            <person name="Scholz U."/>
            <person name="Mascher M."/>
            <person name="Fiebig A."/>
        </authorList>
    </citation>
    <scope>NUCLEOTIDE SEQUENCE</scope>
</reference>
<evidence type="ECO:0000256" key="3">
    <source>
        <dbReference type="ARBA" id="ARBA00023002"/>
    </source>
</evidence>
<gene>
    <name evidence="5" type="ORF">SI7747_11014641</name>
</gene>
<dbReference type="GO" id="GO:0005783">
    <property type="term" value="C:endoplasmic reticulum"/>
    <property type="evidence" value="ECO:0007669"/>
    <property type="project" value="UniProtKB-SubCell"/>
</dbReference>
<dbReference type="InterPro" id="IPR020904">
    <property type="entry name" value="Sc_DH/Rdtase_CS"/>
</dbReference>
<dbReference type="InterPro" id="IPR002347">
    <property type="entry name" value="SDR_fam"/>
</dbReference>
<feature type="transmembrane region" description="Helical" evidence="4">
    <location>
        <begin position="15"/>
        <end position="42"/>
    </location>
</feature>
<dbReference type="InterPro" id="IPR051019">
    <property type="entry name" value="VLCFA-Steroid_DH"/>
</dbReference>
<dbReference type="InterPro" id="IPR036291">
    <property type="entry name" value="NAD(P)-bd_dom_sf"/>
</dbReference>
<dbReference type="PIRSF" id="PIRSF000126">
    <property type="entry name" value="11-beta-HSD1"/>
    <property type="match status" value="1"/>
</dbReference>
<dbReference type="PANTHER" id="PTHR43899:SF13">
    <property type="entry name" value="RH59310P"/>
    <property type="match status" value="1"/>
</dbReference>
<accession>A0A7I8JDP9</accession>
<evidence type="ECO:0000313" key="6">
    <source>
        <dbReference type="Proteomes" id="UP001189122"/>
    </source>
</evidence>
<protein>
    <submittedName>
        <fullName evidence="5">Uncharacterized protein</fullName>
    </submittedName>
</protein>
<evidence type="ECO:0000313" key="5">
    <source>
        <dbReference type="EMBL" id="CAA2629001.1"/>
    </source>
</evidence>
<comment type="similarity">
    <text evidence="2">Belongs to the short-chain dehydrogenases/reductases (SDR) family.</text>
</comment>
<dbReference type="EMBL" id="CACRZD030000011">
    <property type="protein sequence ID" value="CAA6668247.1"/>
    <property type="molecule type" value="Genomic_DNA"/>
</dbReference>
<dbReference type="EMBL" id="LR743598">
    <property type="protein sequence ID" value="CAA2629001.1"/>
    <property type="molecule type" value="Genomic_DNA"/>
</dbReference>